<keyword evidence="1" id="KW-1133">Transmembrane helix</keyword>
<feature type="chain" id="PRO_5032983632" evidence="2">
    <location>
        <begin position="21"/>
        <end position="235"/>
    </location>
</feature>
<organism evidence="3 4">
    <name type="scientific">Rotaria sordida</name>
    <dbReference type="NCBI Taxonomy" id="392033"/>
    <lineage>
        <taxon>Eukaryota</taxon>
        <taxon>Metazoa</taxon>
        <taxon>Spiralia</taxon>
        <taxon>Gnathifera</taxon>
        <taxon>Rotifera</taxon>
        <taxon>Eurotatoria</taxon>
        <taxon>Bdelloidea</taxon>
        <taxon>Philodinida</taxon>
        <taxon>Philodinidae</taxon>
        <taxon>Rotaria</taxon>
    </lineage>
</organism>
<name>A0A814PDR5_9BILA</name>
<protein>
    <submittedName>
        <fullName evidence="3">Uncharacterized protein</fullName>
    </submittedName>
</protein>
<evidence type="ECO:0000313" key="3">
    <source>
        <dbReference type="EMBL" id="CAF1103279.1"/>
    </source>
</evidence>
<accession>A0A814PDR5</accession>
<gene>
    <name evidence="3" type="ORF">ZHD862_LOCUS17715</name>
</gene>
<evidence type="ECO:0000256" key="1">
    <source>
        <dbReference type="SAM" id="Phobius"/>
    </source>
</evidence>
<feature type="transmembrane region" description="Helical" evidence="1">
    <location>
        <begin position="58"/>
        <end position="76"/>
    </location>
</feature>
<dbReference type="EMBL" id="CAJNOT010000891">
    <property type="protein sequence ID" value="CAF1103279.1"/>
    <property type="molecule type" value="Genomic_DNA"/>
</dbReference>
<keyword evidence="1" id="KW-0472">Membrane</keyword>
<comment type="caution">
    <text evidence="3">The sequence shown here is derived from an EMBL/GenBank/DDBJ whole genome shotgun (WGS) entry which is preliminary data.</text>
</comment>
<evidence type="ECO:0000256" key="2">
    <source>
        <dbReference type="SAM" id="SignalP"/>
    </source>
</evidence>
<keyword evidence="1" id="KW-0812">Transmembrane</keyword>
<reference evidence="3" key="1">
    <citation type="submission" date="2021-02" db="EMBL/GenBank/DDBJ databases">
        <authorList>
            <person name="Nowell W R."/>
        </authorList>
    </citation>
    <scope>NUCLEOTIDE SEQUENCE</scope>
</reference>
<proteinExistence type="predicted"/>
<dbReference type="AlphaFoldDB" id="A0A814PDR5"/>
<evidence type="ECO:0000313" key="4">
    <source>
        <dbReference type="Proteomes" id="UP000663864"/>
    </source>
</evidence>
<dbReference type="Proteomes" id="UP000663864">
    <property type="component" value="Unassembled WGS sequence"/>
</dbReference>
<feature type="signal peptide" evidence="2">
    <location>
        <begin position="1"/>
        <end position="20"/>
    </location>
</feature>
<sequence length="235" mass="26382">MYITIYLILILTLLTSVVQCQGGGGKGGGGGGGGGHADSSGSGKGSCFTRECTLTEKIITSCAIMGLLGLIIWRLWACYRRYTGGRPSQMNTDFIRENSLENHNYKKDPFETGVWSFRYCQYGKWHGPYRLLTYFDRSLGEMVGEGTDDVGSFTFDGIFSSKNLRLALTQKYKEGTSDPKQNLGHTSTIQLTWNSNNNQFEGKWYVQTKKYSGDDKFELKFEESLVHLLEEKTEC</sequence>
<keyword evidence="2" id="KW-0732">Signal</keyword>